<dbReference type="Proteomes" id="UP000256388">
    <property type="component" value="Unassembled WGS sequence"/>
</dbReference>
<evidence type="ECO:0000256" key="12">
    <source>
        <dbReference type="ARBA" id="ARBA00037859"/>
    </source>
</evidence>
<dbReference type="CDD" id="cd05230">
    <property type="entry name" value="UGD_SDR_e"/>
    <property type="match status" value="1"/>
</dbReference>
<dbReference type="EMBL" id="QUMS01000001">
    <property type="protein sequence ID" value="REG10922.1"/>
    <property type="molecule type" value="Genomic_DNA"/>
</dbReference>
<evidence type="ECO:0000313" key="14">
    <source>
        <dbReference type="EMBL" id="REG10922.1"/>
    </source>
</evidence>
<dbReference type="Pfam" id="PF01370">
    <property type="entry name" value="Epimerase"/>
    <property type="match status" value="1"/>
</dbReference>
<dbReference type="PANTHER" id="PTHR43078:SF6">
    <property type="entry name" value="UDP-GLUCURONIC ACID DECARBOXYLASE 1"/>
    <property type="match status" value="1"/>
</dbReference>
<dbReference type="PANTHER" id="PTHR43078">
    <property type="entry name" value="UDP-GLUCURONIC ACID DECARBOXYLASE-RELATED"/>
    <property type="match status" value="1"/>
</dbReference>
<sequence length="321" mass="35776">MRVLITGVAGFLGSHLCDRLINTGHDVIGMDNFITGSRDNLVHLAGNPHFNFIKHDVANFIFVPGKIDLVLHFASPASPNPASPFGYPNLPIQTMKAGALGTHNTLGVARAHNARYILASTSEIYGDPQEHPQKEDYWGHVDPIGLRSVYDEAKRFAEALTMAYHRYHNLNTGIVRIFNTYGPRMRLDDGRVIPNFIQQALRQERLTIYGDGKQTRSFCYVDDLVDGILGLAFSTESMPVNIGNPDEFTIIELANLVNSLLDNPSENIYQVGKVAGDDPLRRQPDISRAIEILGWTPKYDLKSGLLKTIPYFKEKMGLNDL</sequence>
<keyword evidence="6" id="KW-1133">Transmembrane helix</keyword>
<dbReference type="GO" id="GO:0042732">
    <property type="term" value="P:D-xylose metabolic process"/>
    <property type="evidence" value="ECO:0007669"/>
    <property type="project" value="InterPro"/>
</dbReference>
<keyword evidence="11" id="KW-0456">Lyase</keyword>
<keyword evidence="8" id="KW-0333">Golgi apparatus</keyword>
<keyword evidence="9" id="KW-0472">Membrane</keyword>
<dbReference type="FunFam" id="3.40.50.720:FF:000065">
    <property type="entry name" value="UDP-glucuronic acid decarboxylase 1"/>
    <property type="match status" value="1"/>
</dbReference>
<accession>A0A347ZT72</accession>
<keyword evidence="4" id="KW-0210">Decarboxylase</keyword>
<evidence type="ECO:0000259" key="13">
    <source>
        <dbReference type="Pfam" id="PF01370"/>
    </source>
</evidence>
<evidence type="ECO:0000256" key="9">
    <source>
        <dbReference type="ARBA" id="ARBA00023136"/>
    </source>
</evidence>
<proteinExistence type="predicted"/>
<dbReference type="InterPro" id="IPR001509">
    <property type="entry name" value="Epimerase_deHydtase"/>
</dbReference>
<dbReference type="GO" id="GO:0005737">
    <property type="term" value="C:cytoplasm"/>
    <property type="evidence" value="ECO:0007669"/>
    <property type="project" value="TreeGrafter"/>
</dbReference>
<dbReference type="Gene3D" id="3.40.50.720">
    <property type="entry name" value="NAD(P)-binding Rossmann-like Domain"/>
    <property type="match status" value="1"/>
</dbReference>
<evidence type="ECO:0000313" key="15">
    <source>
        <dbReference type="Proteomes" id="UP000256388"/>
    </source>
</evidence>
<dbReference type="InterPro" id="IPR044516">
    <property type="entry name" value="UXS-like"/>
</dbReference>
<feature type="domain" description="NAD-dependent epimerase/dehydratase" evidence="13">
    <location>
        <begin position="3"/>
        <end position="234"/>
    </location>
</feature>
<evidence type="ECO:0000256" key="6">
    <source>
        <dbReference type="ARBA" id="ARBA00022989"/>
    </source>
</evidence>
<evidence type="ECO:0000256" key="2">
    <source>
        <dbReference type="ARBA" id="ARBA00004323"/>
    </source>
</evidence>
<dbReference type="AlphaFoldDB" id="A0A347ZT72"/>
<keyword evidence="5" id="KW-0735">Signal-anchor</keyword>
<dbReference type="OrthoDB" id="9803061at2"/>
<dbReference type="GO" id="GO:0070403">
    <property type="term" value="F:NAD+ binding"/>
    <property type="evidence" value="ECO:0007669"/>
    <property type="project" value="InterPro"/>
</dbReference>
<dbReference type="RefSeq" id="WP_116224073.1">
    <property type="nucleotide sequence ID" value="NZ_AP018437.1"/>
</dbReference>
<evidence type="ECO:0000256" key="1">
    <source>
        <dbReference type="ARBA" id="ARBA00001911"/>
    </source>
</evidence>
<comment type="cofactor">
    <cofactor evidence="1">
        <name>NAD(+)</name>
        <dbReference type="ChEBI" id="CHEBI:57540"/>
    </cofactor>
</comment>
<evidence type="ECO:0000256" key="8">
    <source>
        <dbReference type="ARBA" id="ARBA00023034"/>
    </source>
</evidence>
<dbReference type="InterPro" id="IPR036291">
    <property type="entry name" value="NAD(P)-bd_dom_sf"/>
</dbReference>
<organism evidence="14 15">
    <name type="scientific">Pelolinea submarina</name>
    <dbReference type="NCBI Taxonomy" id="913107"/>
    <lineage>
        <taxon>Bacteria</taxon>
        <taxon>Bacillati</taxon>
        <taxon>Chloroflexota</taxon>
        <taxon>Anaerolineae</taxon>
        <taxon>Anaerolineales</taxon>
        <taxon>Anaerolineaceae</taxon>
        <taxon>Pelolinea</taxon>
    </lineage>
</organism>
<dbReference type="UniPathway" id="UPA00796">
    <property type="reaction ID" value="UER00771"/>
</dbReference>
<keyword evidence="15" id="KW-1185">Reference proteome</keyword>
<dbReference type="GO" id="GO:0048040">
    <property type="term" value="F:UDP-glucuronate decarboxylase activity"/>
    <property type="evidence" value="ECO:0007669"/>
    <property type="project" value="TreeGrafter"/>
</dbReference>
<keyword evidence="3" id="KW-0812">Transmembrane</keyword>
<comment type="caution">
    <text evidence="14">The sequence shown here is derived from an EMBL/GenBank/DDBJ whole genome shotgun (WGS) entry which is preliminary data.</text>
</comment>
<comment type="subcellular location">
    <subcellularLocation>
        <location evidence="2">Golgi apparatus membrane</location>
        <topology evidence="2">Single-pass type II membrane protein</topology>
    </subcellularLocation>
    <subcellularLocation>
        <location evidence="12">Golgi apparatus</location>
        <location evidence="12">Golgi stack membrane</location>
    </subcellularLocation>
</comment>
<dbReference type="GO" id="GO:0033320">
    <property type="term" value="P:UDP-D-xylose biosynthetic process"/>
    <property type="evidence" value="ECO:0007669"/>
    <property type="project" value="UniProtKB-UniPathway"/>
</dbReference>
<reference evidence="14 15" key="1">
    <citation type="submission" date="2018-08" db="EMBL/GenBank/DDBJ databases">
        <title>Genomic Encyclopedia of Type Strains, Phase IV (KMG-IV): sequencing the most valuable type-strain genomes for metagenomic binning, comparative biology and taxonomic classification.</title>
        <authorList>
            <person name="Goeker M."/>
        </authorList>
    </citation>
    <scope>NUCLEOTIDE SEQUENCE [LARGE SCALE GENOMIC DNA]</scope>
    <source>
        <strain evidence="14 15">DSM 23923</strain>
    </source>
</reference>
<evidence type="ECO:0000256" key="11">
    <source>
        <dbReference type="ARBA" id="ARBA00023239"/>
    </source>
</evidence>
<evidence type="ECO:0000256" key="7">
    <source>
        <dbReference type="ARBA" id="ARBA00023027"/>
    </source>
</evidence>
<evidence type="ECO:0000256" key="4">
    <source>
        <dbReference type="ARBA" id="ARBA00022793"/>
    </source>
</evidence>
<gene>
    <name evidence="14" type="ORF">DFR64_0791</name>
</gene>
<protein>
    <submittedName>
        <fullName evidence="14">dTDP-glucose 4,6-dehydratase</fullName>
    </submittedName>
</protein>
<keyword evidence="10" id="KW-0325">Glycoprotein</keyword>
<name>A0A347ZT72_9CHLR</name>
<keyword evidence="7" id="KW-0520">NAD</keyword>
<evidence type="ECO:0000256" key="5">
    <source>
        <dbReference type="ARBA" id="ARBA00022968"/>
    </source>
</evidence>
<evidence type="ECO:0000256" key="3">
    <source>
        <dbReference type="ARBA" id="ARBA00022692"/>
    </source>
</evidence>
<evidence type="ECO:0000256" key="10">
    <source>
        <dbReference type="ARBA" id="ARBA00023180"/>
    </source>
</evidence>
<dbReference type="SUPFAM" id="SSF51735">
    <property type="entry name" value="NAD(P)-binding Rossmann-fold domains"/>
    <property type="match status" value="1"/>
</dbReference>